<gene>
    <name evidence="1" type="ORF">BOTNAR_0408g00100</name>
</gene>
<organism evidence="1 2">
    <name type="scientific">Botryotinia narcissicola</name>
    <dbReference type="NCBI Taxonomy" id="278944"/>
    <lineage>
        <taxon>Eukaryota</taxon>
        <taxon>Fungi</taxon>
        <taxon>Dikarya</taxon>
        <taxon>Ascomycota</taxon>
        <taxon>Pezizomycotina</taxon>
        <taxon>Leotiomycetes</taxon>
        <taxon>Helotiales</taxon>
        <taxon>Sclerotiniaceae</taxon>
        <taxon>Botryotinia</taxon>
    </lineage>
</organism>
<keyword evidence="2" id="KW-1185">Reference proteome</keyword>
<evidence type="ECO:0000313" key="2">
    <source>
        <dbReference type="Proteomes" id="UP000297452"/>
    </source>
</evidence>
<comment type="caution">
    <text evidence="1">The sequence shown here is derived from an EMBL/GenBank/DDBJ whole genome shotgun (WGS) entry which is preliminary data.</text>
</comment>
<dbReference type="OrthoDB" id="10449669at2759"/>
<proteinExistence type="predicted"/>
<sequence>MPPSRNESTALAATGDKVQRADKKLTHGKHFSRDQAVKIRKLRLQSLQGMKKRQTDHTITRMLNRLSMDSDVVKKRETTIKNRSERSMGVTFEMDVDLEQETITNQQTKEKPVVNMQSGCIDIRLALAPTG</sequence>
<reference evidence="1 2" key="1">
    <citation type="submission" date="2017-12" db="EMBL/GenBank/DDBJ databases">
        <title>Comparative genomics of Botrytis spp.</title>
        <authorList>
            <person name="Valero-Jimenez C.A."/>
            <person name="Tapia P."/>
            <person name="Veloso J."/>
            <person name="Silva-Moreno E."/>
            <person name="Staats M."/>
            <person name="Valdes J.H."/>
            <person name="Van Kan J.A.L."/>
        </authorList>
    </citation>
    <scope>NUCLEOTIDE SEQUENCE [LARGE SCALE GENOMIC DNA]</scope>
    <source>
        <strain evidence="1 2">MUCL2120</strain>
    </source>
</reference>
<dbReference type="EMBL" id="PQXJ01000408">
    <property type="protein sequence ID" value="TGO50034.1"/>
    <property type="molecule type" value="Genomic_DNA"/>
</dbReference>
<dbReference type="AlphaFoldDB" id="A0A4Z1HMD4"/>
<accession>A0A4Z1HMD4</accession>
<evidence type="ECO:0000313" key="1">
    <source>
        <dbReference type="EMBL" id="TGO50034.1"/>
    </source>
</evidence>
<dbReference type="Proteomes" id="UP000297452">
    <property type="component" value="Unassembled WGS sequence"/>
</dbReference>
<name>A0A4Z1HMD4_9HELO</name>
<protein>
    <submittedName>
        <fullName evidence="1">Uncharacterized protein</fullName>
    </submittedName>
</protein>